<comment type="caution">
    <text evidence="1">The sequence shown here is derived from an EMBL/GenBank/DDBJ whole genome shotgun (WGS) entry which is preliminary data.</text>
</comment>
<gene>
    <name evidence="1" type="ORF">QAD02_005775</name>
</gene>
<reference evidence="1" key="1">
    <citation type="submission" date="2023-04" db="EMBL/GenBank/DDBJ databases">
        <title>A chromosome-level genome assembly of the parasitoid wasp Eretmocerus hayati.</title>
        <authorList>
            <person name="Zhong Y."/>
            <person name="Liu S."/>
            <person name="Liu Y."/>
        </authorList>
    </citation>
    <scope>NUCLEOTIDE SEQUENCE</scope>
    <source>
        <strain evidence="1">ZJU_SS_LIU_2023</strain>
    </source>
</reference>
<protein>
    <submittedName>
        <fullName evidence="1">Uncharacterized protein</fullName>
    </submittedName>
</protein>
<dbReference type="EMBL" id="CM056743">
    <property type="protein sequence ID" value="KAJ8674513.1"/>
    <property type="molecule type" value="Genomic_DNA"/>
</dbReference>
<keyword evidence="2" id="KW-1185">Reference proteome</keyword>
<evidence type="ECO:0000313" key="1">
    <source>
        <dbReference type="EMBL" id="KAJ8674513.1"/>
    </source>
</evidence>
<sequence>MNATAAEDPADKAKADALYENREPKKILRIITVTAYMISVSFVGIVLSAYYIFLWHPPNPRLMHAMAQEGHHERLVSGPEMGSQEAPAPILRNLASMAQPSFSEHVDDRVISLLGDRLDEETETVKRRRQIIDNVNSFLSANFEKSQVIGMKGEETTVSSLLPDTTVESLESTSTVFEQLPERNEETTTPMLPPQLFPSTKRIRNSAKKQQQMPFALKHLEVPIQSDRLRKRSARISTSSGALTIGNENVPPDSDEAPLDKASAPSESDSNTPAYAAVIGEQSNEPRQLGVMGLLKKLSSQPDHPPRQQKPVIKNHLPKEPISESPILNRLHDYDEAGTTEIPDLVDD</sequence>
<dbReference type="Proteomes" id="UP001239111">
    <property type="component" value="Chromosome 3"/>
</dbReference>
<name>A0ACC2NTH8_9HYME</name>
<proteinExistence type="predicted"/>
<evidence type="ECO:0000313" key="2">
    <source>
        <dbReference type="Proteomes" id="UP001239111"/>
    </source>
</evidence>
<accession>A0ACC2NTH8</accession>
<organism evidence="1 2">
    <name type="scientific">Eretmocerus hayati</name>
    <dbReference type="NCBI Taxonomy" id="131215"/>
    <lineage>
        <taxon>Eukaryota</taxon>
        <taxon>Metazoa</taxon>
        <taxon>Ecdysozoa</taxon>
        <taxon>Arthropoda</taxon>
        <taxon>Hexapoda</taxon>
        <taxon>Insecta</taxon>
        <taxon>Pterygota</taxon>
        <taxon>Neoptera</taxon>
        <taxon>Endopterygota</taxon>
        <taxon>Hymenoptera</taxon>
        <taxon>Apocrita</taxon>
        <taxon>Proctotrupomorpha</taxon>
        <taxon>Chalcidoidea</taxon>
        <taxon>Aphelinidae</taxon>
        <taxon>Aphelininae</taxon>
        <taxon>Eretmocerus</taxon>
    </lineage>
</organism>